<organism evidence="1 2">
    <name type="scientific">Winogradskyella pacifica</name>
    <dbReference type="NCBI Taxonomy" id="664642"/>
    <lineage>
        <taxon>Bacteria</taxon>
        <taxon>Pseudomonadati</taxon>
        <taxon>Bacteroidota</taxon>
        <taxon>Flavobacteriia</taxon>
        <taxon>Flavobacteriales</taxon>
        <taxon>Flavobacteriaceae</taxon>
        <taxon>Winogradskyella</taxon>
    </lineage>
</organism>
<protein>
    <recommendedName>
        <fullName evidence="3">Deoxyribose-phosphate aldolase</fullName>
    </recommendedName>
</protein>
<sequence>MRCFNCNLISSFATLIEIKEFLMKKYIVVLLVVLLSSCKNENSNSVKSGSESNPKTLTADDIITKSIAVSGGERFKQSSLKFEFRDTYYQALRKNHEFLLVRVLVKDNDSTFDMLSNVGFERYHNDAFVKLEDSIANVYSASVNSVHYFSVLPYGLNDTAVNKTLLESEKIKGKDYHKVKVTFNEEGGGEDHEDVFVYWVNKETFKVDYLAYSYTEVSGIGMRFREAYNERYITGLRFVDYNNYKTENTSIPLENLAKAFEADELKLLSKIELENIKVDLVNN</sequence>
<dbReference type="EMBL" id="QREI01000008">
    <property type="protein sequence ID" value="REE08254.1"/>
    <property type="molecule type" value="Genomic_DNA"/>
</dbReference>
<evidence type="ECO:0008006" key="3">
    <source>
        <dbReference type="Google" id="ProtNLM"/>
    </source>
</evidence>
<name>A0A3D9LP05_9FLAO</name>
<evidence type="ECO:0000313" key="2">
    <source>
        <dbReference type="Proteomes" id="UP000256919"/>
    </source>
</evidence>
<evidence type="ECO:0000313" key="1">
    <source>
        <dbReference type="EMBL" id="REE08254.1"/>
    </source>
</evidence>
<dbReference type="Pfam" id="PF20113">
    <property type="entry name" value="DUF6503"/>
    <property type="match status" value="1"/>
</dbReference>
<dbReference type="InterPro" id="IPR045444">
    <property type="entry name" value="DUF6503"/>
</dbReference>
<keyword evidence="2" id="KW-1185">Reference proteome</keyword>
<gene>
    <name evidence="1" type="ORF">DFQ09_108133</name>
</gene>
<comment type="caution">
    <text evidence="1">The sequence shown here is derived from an EMBL/GenBank/DDBJ whole genome shotgun (WGS) entry which is preliminary data.</text>
</comment>
<proteinExistence type="predicted"/>
<dbReference type="AlphaFoldDB" id="A0A3D9LP05"/>
<dbReference type="Proteomes" id="UP000256919">
    <property type="component" value="Unassembled WGS sequence"/>
</dbReference>
<accession>A0A3D9LP05</accession>
<reference evidence="1 2" key="1">
    <citation type="submission" date="2018-07" db="EMBL/GenBank/DDBJ databases">
        <title>Genomic Encyclopedia of Type Strains, Phase III (KMG-III): the genomes of soil and plant-associated and newly described type strains.</title>
        <authorList>
            <person name="Whitman W."/>
        </authorList>
    </citation>
    <scope>NUCLEOTIDE SEQUENCE [LARGE SCALE GENOMIC DNA]</scope>
    <source>
        <strain evidence="1 2">CECT 7948</strain>
    </source>
</reference>